<organism>
    <name type="scientific">Branchiostoma floridae</name>
    <name type="common">Florida lancelet</name>
    <name type="synonym">Amphioxus</name>
    <dbReference type="NCBI Taxonomy" id="7739"/>
    <lineage>
        <taxon>Eukaryota</taxon>
        <taxon>Metazoa</taxon>
        <taxon>Chordata</taxon>
        <taxon>Cephalochordata</taxon>
        <taxon>Leptocardii</taxon>
        <taxon>Amphioxiformes</taxon>
        <taxon>Branchiostomatidae</taxon>
        <taxon>Branchiostoma</taxon>
    </lineage>
</organism>
<sequence length="305" mass="33499">MTEHIRHHPKDVQHGADDNGSYADVRNIRGCLKANPMYGQGAQQQAPDEMTKPIGKLQDHPKEIHQHGADDTGSYADVRNIRGCLKANPMYGAQNEELYMCPDTPNTPEGAETPRVSYREVTERDANQPAVMLGSGLTRPAPPLPPPRNLAPGEQVTVSGPEQNEELHMCPDTPNTPEGTDDRGDDDAGTPRVSYRDRAMGMWNKMKSSKVCRLLMGCGFVIGTVALVICLTPDANTVRRRSNTAPMQRVSRRGPTQLRRALHRVWHCIGHGIASVTASHRSLHRIGHCIASGAASRRAFHCVED</sequence>
<protein>
    <submittedName>
        <fullName evidence="3">Uncharacterized protein</fullName>
    </submittedName>
</protein>
<keyword evidence="2" id="KW-0812">Transmembrane</keyword>
<feature type="compositionally biased region" description="Basic and acidic residues" evidence="1">
    <location>
        <begin position="1"/>
        <end position="17"/>
    </location>
</feature>
<accession>C4A0K1</accession>
<name>C4A0K1_BRAFL</name>
<feature type="compositionally biased region" description="Pro residues" evidence="1">
    <location>
        <begin position="140"/>
        <end position="149"/>
    </location>
</feature>
<proteinExistence type="predicted"/>
<feature type="region of interest" description="Disordered" evidence="1">
    <location>
        <begin position="123"/>
        <end position="193"/>
    </location>
</feature>
<evidence type="ECO:0000313" key="3">
    <source>
        <dbReference type="EMBL" id="EEN41683.1"/>
    </source>
</evidence>
<dbReference type="AlphaFoldDB" id="C4A0K1"/>
<keyword evidence="2" id="KW-0472">Membrane</keyword>
<feature type="region of interest" description="Disordered" evidence="1">
    <location>
        <begin position="1"/>
        <end position="21"/>
    </location>
</feature>
<keyword evidence="2" id="KW-1133">Transmembrane helix</keyword>
<dbReference type="EMBL" id="GG666809">
    <property type="protein sequence ID" value="EEN41683.1"/>
    <property type="molecule type" value="Genomic_DNA"/>
</dbReference>
<dbReference type="InParanoid" id="C4A0K1"/>
<evidence type="ECO:0000256" key="1">
    <source>
        <dbReference type="SAM" id="MobiDB-lite"/>
    </source>
</evidence>
<gene>
    <name evidence="3" type="ORF">BRAFLDRAFT_111578</name>
</gene>
<reference evidence="3" key="1">
    <citation type="journal article" date="2008" name="Nature">
        <title>The amphioxus genome and the evolution of the chordate karyotype.</title>
        <authorList>
            <consortium name="US DOE Joint Genome Institute (JGI-PGF)"/>
            <person name="Putnam N.H."/>
            <person name="Butts T."/>
            <person name="Ferrier D.E.K."/>
            <person name="Furlong R.F."/>
            <person name="Hellsten U."/>
            <person name="Kawashima T."/>
            <person name="Robinson-Rechavi M."/>
            <person name="Shoguchi E."/>
            <person name="Terry A."/>
            <person name="Yu J.-K."/>
            <person name="Benito-Gutierrez E.L."/>
            <person name="Dubchak I."/>
            <person name="Garcia-Fernandez J."/>
            <person name="Gibson-Brown J.J."/>
            <person name="Grigoriev I.V."/>
            <person name="Horton A.C."/>
            <person name="de Jong P.J."/>
            <person name="Jurka J."/>
            <person name="Kapitonov V.V."/>
            <person name="Kohara Y."/>
            <person name="Kuroki Y."/>
            <person name="Lindquist E."/>
            <person name="Lucas S."/>
            <person name="Osoegawa K."/>
            <person name="Pennacchio L.A."/>
            <person name="Salamov A.A."/>
            <person name="Satou Y."/>
            <person name="Sauka-Spengler T."/>
            <person name="Schmutz J."/>
            <person name="Shin-I T."/>
            <person name="Toyoda A."/>
            <person name="Bronner-Fraser M."/>
            <person name="Fujiyama A."/>
            <person name="Holland L.Z."/>
            <person name="Holland P.W.H."/>
            <person name="Satoh N."/>
            <person name="Rokhsar D.S."/>
        </authorList>
    </citation>
    <scope>NUCLEOTIDE SEQUENCE [LARGE SCALE GENOMIC DNA]</scope>
    <source>
        <strain evidence="3">S238N-H82</strain>
        <tissue evidence="3">Testes</tissue>
    </source>
</reference>
<feature type="transmembrane region" description="Helical" evidence="2">
    <location>
        <begin position="214"/>
        <end position="232"/>
    </location>
</feature>
<evidence type="ECO:0000256" key="2">
    <source>
        <dbReference type="SAM" id="Phobius"/>
    </source>
</evidence>